<dbReference type="InterPro" id="IPR000683">
    <property type="entry name" value="Gfo/Idh/MocA-like_OxRdtase_N"/>
</dbReference>
<dbReference type="Gene3D" id="3.30.360.10">
    <property type="entry name" value="Dihydrodipicolinate Reductase, domain 2"/>
    <property type="match status" value="1"/>
</dbReference>
<dbReference type="InterPro" id="IPR036291">
    <property type="entry name" value="NAD(P)-bd_dom_sf"/>
</dbReference>
<dbReference type="Gene3D" id="3.40.50.720">
    <property type="entry name" value="NAD(P)-binding Rossmann-like Domain"/>
    <property type="match status" value="1"/>
</dbReference>
<dbReference type="EMBL" id="JAUSUO010000004">
    <property type="protein sequence ID" value="MDQ0343147.1"/>
    <property type="molecule type" value="Genomic_DNA"/>
</dbReference>
<proteinExistence type="predicted"/>
<dbReference type="InterPro" id="IPR052515">
    <property type="entry name" value="Gfo/Idh/MocA_Oxidoreductase"/>
</dbReference>
<dbReference type="PANTHER" id="PTHR43249">
    <property type="entry name" value="UDP-N-ACETYL-2-AMINO-2-DEOXY-D-GLUCURONATE OXIDASE"/>
    <property type="match status" value="1"/>
</dbReference>
<evidence type="ECO:0000259" key="1">
    <source>
        <dbReference type="Pfam" id="PF01408"/>
    </source>
</evidence>
<gene>
    <name evidence="3" type="ORF">J2S14_001961</name>
</gene>
<feature type="domain" description="GFO/IDH/MocA-like oxidoreductase" evidence="2">
    <location>
        <begin position="131"/>
        <end position="253"/>
    </location>
</feature>
<comment type="caution">
    <text evidence="3">The sequence shown here is derived from an EMBL/GenBank/DDBJ whole genome shotgun (WGS) entry which is preliminary data.</text>
</comment>
<name>A0ABU0D411_9BACI</name>
<dbReference type="Pfam" id="PF22725">
    <property type="entry name" value="GFO_IDH_MocA_C3"/>
    <property type="match status" value="1"/>
</dbReference>
<organism evidence="3 4">
    <name type="scientific">Lederbergia wuyishanensis</name>
    <dbReference type="NCBI Taxonomy" id="1347903"/>
    <lineage>
        <taxon>Bacteria</taxon>
        <taxon>Bacillati</taxon>
        <taxon>Bacillota</taxon>
        <taxon>Bacilli</taxon>
        <taxon>Bacillales</taxon>
        <taxon>Bacillaceae</taxon>
        <taxon>Lederbergia</taxon>
    </lineage>
</organism>
<reference evidence="3 4" key="1">
    <citation type="submission" date="2023-07" db="EMBL/GenBank/DDBJ databases">
        <title>Genomic Encyclopedia of Type Strains, Phase IV (KMG-IV): sequencing the most valuable type-strain genomes for metagenomic binning, comparative biology and taxonomic classification.</title>
        <authorList>
            <person name="Goeker M."/>
        </authorList>
    </citation>
    <scope>NUCLEOTIDE SEQUENCE [LARGE SCALE GENOMIC DNA]</scope>
    <source>
        <strain evidence="3 4">DSM 27848</strain>
    </source>
</reference>
<dbReference type="SUPFAM" id="SSF55347">
    <property type="entry name" value="Glyceraldehyde-3-phosphate dehydrogenase-like, C-terminal domain"/>
    <property type="match status" value="1"/>
</dbReference>
<evidence type="ECO:0000313" key="3">
    <source>
        <dbReference type="EMBL" id="MDQ0343147.1"/>
    </source>
</evidence>
<evidence type="ECO:0000259" key="2">
    <source>
        <dbReference type="Pfam" id="PF22725"/>
    </source>
</evidence>
<feature type="domain" description="Gfo/Idh/MocA-like oxidoreductase N-terminal" evidence="1">
    <location>
        <begin position="4"/>
        <end position="119"/>
    </location>
</feature>
<dbReference type="SUPFAM" id="SSF51735">
    <property type="entry name" value="NAD(P)-binding Rossmann-fold domains"/>
    <property type="match status" value="1"/>
</dbReference>
<dbReference type="PANTHER" id="PTHR43249:SF1">
    <property type="entry name" value="D-GLUCOSIDE 3-DEHYDROGENASE"/>
    <property type="match status" value="1"/>
</dbReference>
<dbReference type="Proteomes" id="UP001232343">
    <property type="component" value="Unassembled WGS sequence"/>
</dbReference>
<dbReference type="RefSeq" id="WP_244681854.1">
    <property type="nucleotide sequence ID" value="NZ_JALIRM010000008.1"/>
</dbReference>
<keyword evidence="4" id="KW-1185">Reference proteome</keyword>
<evidence type="ECO:0000313" key="4">
    <source>
        <dbReference type="Proteomes" id="UP001232343"/>
    </source>
</evidence>
<accession>A0ABU0D411</accession>
<dbReference type="InterPro" id="IPR055170">
    <property type="entry name" value="GFO_IDH_MocA-like_dom"/>
</dbReference>
<protein>
    <submittedName>
        <fullName evidence="3">Dehydrogenase</fullName>
    </submittedName>
</protein>
<dbReference type="Pfam" id="PF01408">
    <property type="entry name" value="GFO_IDH_MocA"/>
    <property type="match status" value="1"/>
</dbReference>
<sequence>MDKVKVGFVGVGGIASVHLKNVSENEHAEIVAVCDINEENAKKQGEAYNASVYTDFDSMLENEQFDALFLSIPPFAHGEIEEKAVKKGIHLLVEKPVELDLEVAKKKAQVIRESGVINASGYCLRYLDTIQKAKEYLADKKIAMVRGQYISSFVQTPWYRIMSKSGGQLVEQATHVMDLMTYLGGEIEKVNANMSLQVMETIENIDIPDVTSVNVTFSSGAVGHLDCSFTQPDHRMGVEVLGRDFRVELVGTTLKIVEKGNTETYESKVDFYEVQDRAFIEAVRTNNQELILASYEEGLKTLALTLAANQSNQEDKTIRMSELN</sequence>